<evidence type="ECO:0000256" key="9">
    <source>
        <dbReference type="ARBA" id="ARBA00049893"/>
    </source>
</evidence>
<evidence type="ECO:0000256" key="8">
    <source>
        <dbReference type="ARBA" id="ARBA00048968"/>
    </source>
</evidence>
<evidence type="ECO:0000313" key="11">
    <source>
        <dbReference type="EMBL" id="BCS85693.1"/>
    </source>
</evidence>
<dbReference type="EMBL" id="AP024484">
    <property type="protein sequence ID" value="BCS85693.1"/>
    <property type="molecule type" value="Genomic_DNA"/>
</dbReference>
<dbReference type="InterPro" id="IPR038371">
    <property type="entry name" value="Cu_polyphenol_OxRdtase_sf"/>
</dbReference>
<evidence type="ECO:0000256" key="3">
    <source>
        <dbReference type="ARBA" id="ARBA00022679"/>
    </source>
</evidence>
<name>A0ABM7NYW8_9BACT</name>
<dbReference type="PANTHER" id="PTHR30616">
    <property type="entry name" value="UNCHARACTERIZED PROTEIN YFIH"/>
    <property type="match status" value="1"/>
</dbReference>
<evidence type="ECO:0000256" key="5">
    <source>
        <dbReference type="ARBA" id="ARBA00022801"/>
    </source>
</evidence>
<comment type="catalytic activity">
    <reaction evidence="9">
        <text>S-methyl-5'-thioadenosine + phosphate = 5-(methylsulfanyl)-alpha-D-ribose 1-phosphate + adenine</text>
        <dbReference type="Rhea" id="RHEA:11852"/>
        <dbReference type="ChEBI" id="CHEBI:16708"/>
        <dbReference type="ChEBI" id="CHEBI:17509"/>
        <dbReference type="ChEBI" id="CHEBI:43474"/>
        <dbReference type="ChEBI" id="CHEBI:58533"/>
        <dbReference type="EC" id="2.4.2.28"/>
    </reaction>
    <physiologicalReaction direction="left-to-right" evidence="9">
        <dbReference type="Rhea" id="RHEA:11853"/>
    </physiologicalReaction>
</comment>
<comment type="catalytic activity">
    <reaction evidence="1">
        <text>inosine + phosphate = alpha-D-ribose 1-phosphate + hypoxanthine</text>
        <dbReference type="Rhea" id="RHEA:27646"/>
        <dbReference type="ChEBI" id="CHEBI:17368"/>
        <dbReference type="ChEBI" id="CHEBI:17596"/>
        <dbReference type="ChEBI" id="CHEBI:43474"/>
        <dbReference type="ChEBI" id="CHEBI:57720"/>
        <dbReference type="EC" id="2.4.2.1"/>
    </reaction>
    <physiologicalReaction direction="left-to-right" evidence="1">
        <dbReference type="Rhea" id="RHEA:27647"/>
    </physiologicalReaction>
</comment>
<gene>
    <name evidence="11" type="ORF">prwr041_15860</name>
</gene>
<evidence type="ECO:0000256" key="2">
    <source>
        <dbReference type="ARBA" id="ARBA00007353"/>
    </source>
</evidence>
<keyword evidence="4" id="KW-0479">Metal-binding</keyword>
<dbReference type="RefSeq" id="WP_207153325.1">
    <property type="nucleotide sequence ID" value="NZ_AP024484.1"/>
</dbReference>
<keyword evidence="3" id="KW-0808">Transferase</keyword>
<dbReference type="PANTHER" id="PTHR30616:SF2">
    <property type="entry name" value="PURINE NUCLEOSIDE PHOSPHORYLASE LACC1"/>
    <property type="match status" value="1"/>
</dbReference>
<keyword evidence="5" id="KW-0378">Hydrolase</keyword>
<dbReference type="InterPro" id="IPR003730">
    <property type="entry name" value="Cu_polyphenol_OxRdtase"/>
</dbReference>
<evidence type="ECO:0000256" key="1">
    <source>
        <dbReference type="ARBA" id="ARBA00000553"/>
    </source>
</evidence>
<evidence type="ECO:0000256" key="4">
    <source>
        <dbReference type="ARBA" id="ARBA00022723"/>
    </source>
</evidence>
<dbReference type="SUPFAM" id="SSF64438">
    <property type="entry name" value="CNF1/YfiH-like putative cysteine hydrolases"/>
    <property type="match status" value="1"/>
</dbReference>
<sequence length="260" mass="29127">MIKPVLKYYNIADCVKAFSSTRKGGVSKAEFGEFNINGFCGDDDACIAENKKALAEELCIGVEDIIIPHQIHRIECRTIAPEFFSMPESVRKMLLEGVDCVLTDIKNLCIGVSTADCIPILLYDDEHHAIAAVHAGWRGTLNRIAHRAIVEMCNVYKSYPSRIKAVIGPGISMENFEVGDEVYQQFEAVGFNMPLISKKYEKWHINLPECNHIQLREAGLKDENILMSGICTFSRSEDYFSARKLGQHSGRIFSGIMISE</sequence>
<dbReference type="InterPro" id="IPR011324">
    <property type="entry name" value="Cytotoxic_necrot_fac-like_cat"/>
</dbReference>
<dbReference type="CDD" id="cd16833">
    <property type="entry name" value="YfiH"/>
    <property type="match status" value="1"/>
</dbReference>
<dbReference type="NCBIfam" id="TIGR00726">
    <property type="entry name" value="peptidoglycan editing factor PgeF"/>
    <property type="match status" value="1"/>
</dbReference>
<reference evidence="11 12" key="1">
    <citation type="journal article" date="2022" name="Int. J. Syst. Evol. Microbiol.">
        <title>Prevotella herbatica sp. nov., a plant polysaccharide-decomposing anaerobic bacterium isolated from a methanogenic reactor.</title>
        <authorList>
            <person name="Uek A."/>
            <person name="Tonouchi A."/>
            <person name="Kaku N."/>
            <person name="Ueki K."/>
        </authorList>
    </citation>
    <scope>NUCLEOTIDE SEQUENCE [LARGE SCALE GENOMIC DNA]</scope>
    <source>
        <strain evidence="11 12">WR041</strain>
    </source>
</reference>
<accession>A0ABM7NYW8</accession>
<protein>
    <recommendedName>
        <fullName evidence="10">Purine nucleoside phosphorylase</fullName>
    </recommendedName>
</protein>
<evidence type="ECO:0000256" key="6">
    <source>
        <dbReference type="ARBA" id="ARBA00022833"/>
    </source>
</evidence>
<dbReference type="Gene3D" id="3.60.140.10">
    <property type="entry name" value="CNF1/YfiH-like putative cysteine hydrolases"/>
    <property type="match status" value="1"/>
</dbReference>
<organism evidence="11 12">
    <name type="scientific">Prevotella herbatica</name>
    <dbReference type="NCBI Taxonomy" id="2801997"/>
    <lineage>
        <taxon>Bacteria</taxon>
        <taxon>Pseudomonadati</taxon>
        <taxon>Bacteroidota</taxon>
        <taxon>Bacteroidia</taxon>
        <taxon>Bacteroidales</taxon>
        <taxon>Prevotellaceae</taxon>
        <taxon>Prevotella</taxon>
    </lineage>
</organism>
<keyword evidence="12" id="KW-1185">Reference proteome</keyword>
<evidence type="ECO:0000256" key="7">
    <source>
        <dbReference type="ARBA" id="ARBA00047989"/>
    </source>
</evidence>
<proteinExistence type="inferred from homology"/>
<comment type="catalytic activity">
    <reaction evidence="7">
        <text>adenosine + H2O + H(+) = inosine + NH4(+)</text>
        <dbReference type="Rhea" id="RHEA:24408"/>
        <dbReference type="ChEBI" id="CHEBI:15377"/>
        <dbReference type="ChEBI" id="CHEBI:15378"/>
        <dbReference type="ChEBI" id="CHEBI:16335"/>
        <dbReference type="ChEBI" id="CHEBI:17596"/>
        <dbReference type="ChEBI" id="CHEBI:28938"/>
        <dbReference type="EC" id="3.5.4.4"/>
    </reaction>
    <physiologicalReaction direction="left-to-right" evidence="7">
        <dbReference type="Rhea" id="RHEA:24409"/>
    </physiologicalReaction>
</comment>
<dbReference type="Pfam" id="PF02578">
    <property type="entry name" value="Cu-oxidase_4"/>
    <property type="match status" value="1"/>
</dbReference>
<evidence type="ECO:0000256" key="10">
    <source>
        <dbReference type="RuleBase" id="RU361274"/>
    </source>
</evidence>
<comment type="similarity">
    <text evidence="2 10">Belongs to the purine nucleoside phosphorylase YfiH/LACC1 family.</text>
</comment>
<dbReference type="Proteomes" id="UP001319045">
    <property type="component" value="Chromosome"/>
</dbReference>
<evidence type="ECO:0000313" key="12">
    <source>
        <dbReference type="Proteomes" id="UP001319045"/>
    </source>
</evidence>
<keyword evidence="6" id="KW-0862">Zinc</keyword>
<comment type="catalytic activity">
    <reaction evidence="8">
        <text>adenosine + phosphate = alpha-D-ribose 1-phosphate + adenine</text>
        <dbReference type="Rhea" id="RHEA:27642"/>
        <dbReference type="ChEBI" id="CHEBI:16335"/>
        <dbReference type="ChEBI" id="CHEBI:16708"/>
        <dbReference type="ChEBI" id="CHEBI:43474"/>
        <dbReference type="ChEBI" id="CHEBI:57720"/>
        <dbReference type="EC" id="2.4.2.1"/>
    </reaction>
    <physiologicalReaction direction="left-to-right" evidence="8">
        <dbReference type="Rhea" id="RHEA:27643"/>
    </physiologicalReaction>
</comment>